<evidence type="ECO:0000313" key="1">
    <source>
        <dbReference type="EMBL" id="GKT37616.1"/>
    </source>
</evidence>
<comment type="caution">
    <text evidence="1">The sequence shown here is derived from an EMBL/GenBank/DDBJ whole genome shotgun (WGS) entry which is preliminary data.</text>
</comment>
<proteinExistence type="predicted"/>
<sequence length="133" mass="14170">KFAEEVFSSAGDSGTSGEYCQFKACILSGFPVAFVSKVADYCTEECAEHLAGNVDGNLCPGEISTGSKTNGNSRVDVCTGIFTGYVDCKCYCKSPTHGDDNPTTVLTFGFFKKDVGNYAATERGKNQSTNYFA</sequence>
<keyword evidence="2" id="KW-1185">Reference proteome</keyword>
<protein>
    <recommendedName>
        <fullName evidence="3">WSC domain-containing protein</fullName>
    </recommendedName>
</protein>
<feature type="non-terminal residue" evidence="1">
    <location>
        <position position="1"/>
    </location>
</feature>
<name>A0ABQ5KYW6_9EUKA</name>
<evidence type="ECO:0000313" key="2">
    <source>
        <dbReference type="Proteomes" id="UP001057375"/>
    </source>
</evidence>
<reference evidence="1" key="1">
    <citation type="submission" date="2022-03" db="EMBL/GenBank/DDBJ databases">
        <title>Draft genome sequence of Aduncisulcus paluster, a free-living microaerophilic Fornicata.</title>
        <authorList>
            <person name="Yuyama I."/>
            <person name="Kume K."/>
            <person name="Tamura T."/>
            <person name="Inagaki Y."/>
            <person name="Hashimoto T."/>
        </authorList>
    </citation>
    <scope>NUCLEOTIDE SEQUENCE</scope>
    <source>
        <strain evidence="1">NY0171</strain>
    </source>
</reference>
<gene>
    <name evidence="1" type="ORF">ADUPG1_003554</name>
</gene>
<accession>A0ABQ5KYW6</accession>
<organism evidence="1 2">
    <name type="scientific">Aduncisulcus paluster</name>
    <dbReference type="NCBI Taxonomy" id="2918883"/>
    <lineage>
        <taxon>Eukaryota</taxon>
        <taxon>Metamonada</taxon>
        <taxon>Carpediemonas-like organisms</taxon>
        <taxon>Aduncisulcus</taxon>
    </lineage>
</organism>
<evidence type="ECO:0008006" key="3">
    <source>
        <dbReference type="Google" id="ProtNLM"/>
    </source>
</evidence>
<dbReference type="Proteomes" id="UP001057375">
    <property type="component" value="Unassembled WGS sequence"/>
</dbReference>
<dbReference type="EMBL" id="BQXS01004899">
    <property type="protein sequence ID" value="GKT37616.1"/>
    <property type="molecule type" value="Genomic_DNA"/>
</dbReference>